<evidence type="ECO:0000313" key="2">
    <source>
        <dbReference type="Proteomes" id="UP001055439"/>
    </source>
</evidence>
<sequence length="218" mass="23513">MSISQMDQEKDASLKLANQGLEKANCISSTLSCMDEYLISLRLQSDFCHQSKLRQKSVAALVCVFVTSVDDSLFSLTVSLLVIRTRQIKTEANKLGIIGGRLRVLRFLEEWGWAVGRDGTASVAAPVVLGACSSSTHVDEQDAAFRPARDTRICSIKSPPRPLRLPSLSPVACAATPGALWAQKEAASDVASCHDCSPSLALFIIFPSLSPHLPSRVT</sequence>
<dbReference type="AlphaFoldDB" id="A0A9E7JU01"/>
<reference evidence="1" key="1">
    <citation type="submission" date="2022-05" db="EMBL/GenBank/DDBJ databases">
        <title>The Musa troglodytarum L. genome provides insights into the mechanism of non-climacteric behaviour and enrichment of carotenoids.</title>
        <authorList>
            <person name="Wang J."/>
        </authorList>
    </citation>
    <scope>NUCLEOTIDE SEQUENCE</scope>
    <source>
        <tissue evidence="1">Leaf</tissue>
    </source>
</reference>
<dbReference type="Proteomes" id="UP001055439">
    <property type="component" value="Chromosome 3"/>
</dbReference>
<dbReference type="EMBL" id="CP097505">
    <property type="protein sequence ID" value="URD92446.1"/>
    <property type="molecule type" value="Genomic_DNA"/>
</dbReference>
<gene>
    <name evidence="1" type="ORF">MUK42_31981</name>
</gene>
<evidence type="ECO:0000313" key="1">
    <source>
        <dbReference type="EMBL" id="URD92446.1"/>
    </source>
</evidence>
<name>A0A9E7JU01_9LILI</name>
<keyword evidence="2" id="KW-1185">Reference proteome</keyword>
<organism evidence="1 2">
    <name type="scientific">Musa troglodytarum</name>
    <name type="common">fe'i banana</name>
    <dbReference type="NCBI Taxonomy" id="320322"/>
    <lineage>
        <taxon>Eukaryota</taxon>
        <taxon>Viridiplantae</taxon>
        <taxon>Streptophyta</taxon>
        <taxon>Embryophyta</taxon>
        <taxon>Tracheophyta</taxon>
        <taxon>Spermatophyta</taxon>
        <taxon>Magnoliopsida</taxon>
        <taxon>Liliopsida</taxon>
        <taxon>Zingiberales</taxon>
        <taxon>Musaceae</taxon>
        <taxon>Musa</taxon>
    </lineage>
</organism>
<proteinExistence type="predicted"/>
<accession>A0A9E7JU01</accession>
<protein>
    <submittedName>
        <fullName evidence="1">Uncharacterized protein</fullName>
    </submittedName>
</protein>